<dbReference type="EMBL" id="ML769489">
    <property type="protein sequence ID" value="KAE9397989.1"/>
    <property type="molecule type" value="Genomic_DNA"/>
</dbReference>
<sequence>MAEPTYTVKDAKATVDISIPPGWKTDIILSFNQKYKQVIAETWGPSPVVENYHRNDKVGETGRSKGFAQKTTQNLNLEFSYTAGMEPSTKLNVLTERQGLDTITYTILSRDKEGSPASTPSSSDMYAKVILVNTNLPPTKTDRKTDIKPHAGEETPQLGNIQAEIVPGLNKAFEYFVFFQIDNLKGFRDTMKSQVIPKISTARAVFDMLKKGFPGSGLSKDSWEYVGCSVGFSSRGLSKLGLTDYLYDEAFHRGQRRDAKDLGDNGKDVGGVFEPDWDAKFLLDIDGVFQITAHNNTKGREFVSQLRSDFAYSMGIKQVLFLSTKFRPMPFTRQEHFGFRDGISKPEFKGYTFDDELPIRFPGSPVVDPGLILMGRKGDIEKDRRPAWAVDGSFFVFRKLKQKVPEFHSFLRENGAKIFPNLTADAAADKLGARIFGRWKSGTPVVLSPEKDDVSISNDDKRINNFQYPSDQSTCPFAAHTQKSYPRNNLPGSNDHLFRRASIPYGGELEADETSETKNDRGLIFLCYQSSIERGFKYTQQRFNNPDFPSANLKSESPGYDAVIGTVPNRYMTGANPEKQSDKLSVALPFIEARGGEYFFLPSISTLNQIASGS</sequence>
<gene>
    <name evidence="11" type="ORF">BT96DRAFT_1020434</name>
</gene>
<evidence type="ECO:0000256" key="3">
    <source>
        <dbReference type="ARBA" id="ARBA00022617"/>
    </source>
</evidence>
<keyword evidence="4" id="KW-0479">Metal-binding</keyword>
<dbReference type="Proteomes" id="UP000799118">
    <property type="component" value="Unassembled WGS sequence"/>
</dbReference>
<dbReference type="PROSITE" id="PS51404">
    <property type="entry name" value="DYP_PEROXIDASE"/>
    <property type="match status" value="1"/>
</dbReference>
<keyword evidence="6" id="KW-0560">Oxidoreductase</keyword>
<evidence type="ECO:0000256" key="6">
    <source>
        <dbReference type="ARBA" id="ARBA00023002"/>
    </source>
</evidence>
<keyword evidence="2 11" id="KW-0575">Peroxidase</keyword>
<dbReference type="NCBIfam" id="TIGR01413">
    <property type="entry name" value="Dyp_perox_fam"/>
    <property type="match status" value="1"/>
</dbReference>
<evidence type="ECO:0000259" key="10">
    <source>
        <dbReference type="Pfam" id="PF21105"/>
    </source>
</evidence>
<evidence type="ECO:0000256" key="1">
    <source>
        <dbReference type="ARBA" id="ARBA00001970"/>
    </source>
</evidence>
<feature type="domain" description="DyP dimeric alpha+beta barrel" evidence="10">
    <location>
        <begin position="160"/>
        <end position="328"/>
    </location>
</feature>
<feature type="domain" description="Dyp-type peroxidase C-terminal" evidence="9">
    <location>
        <begin position="387"/>
        <end position="547"/>
    </location>
</feature>
<comment type="cofactor">
    <cofactor evidence="1">
        <name>heme b</name>
        <dbReference type="ChEBI" id="CHEBI:60344"/>
    </cofactor>
</comment>
<dbReference type="InterPro" id="IPR011008">
    <property type="entry name" value="Dimeric_a/b-barrel"/>
</dbReference>
<evidence type="ECO:0000313" key="11">
    <source>
        <dbReference type="EMBL" id="KAE9397989.1"/>
    </source>
</evidence>
<dbReference type="GO" id="GO:0004601">
    <property type="term" value="F:peroxidase activity"/>
    <property type="evidence" value="ECO:0007669"/>
    <property type="project" value="UniProtKB-KW"/>
</dbReference>
<dbReference type="InterPro" id="IPR006314">
    <property type="entry name" value="Dyp_peroxidase"/>
</dbReference>
<comment type="similarity">
    <text evidence="8">Belongs to the DyP-type peroxidase family.</text>
</comment>
<dbReference type="GO" id="GO:0005829">
    <property type="term" value="C:cytosol"/>
    <property type="evidence" value="ECO:0007669"/>
    <property type="project" value="TreeGrafter"/>
</dbReference>
<name>A0A6A4HHH5_9AGAR</name>
<accession>A0A6A4HHH5</accession>
<evidence type="ECO:0000256" key="7">
    <source>
        <dbReference type="ARBA" id="ARBA00023004"/>
    </source>
</evidence>
<dbReference type="AlphaFoldDB" id="A0A6A4HHH5"/>
<evidence type="ECO:0000256" key="2">
    <source>
        <dbReference type="ARBA" id="ARBA00022559"/>
    </source>
</evidence>
<reference evidence="11" key="1">
    <citation type="journal article" date="2019" name="Environ. Microbiol.">
        <title>Fungal ecological strategies reflected in gene transcription - a case study of two litter decomposers.</title>
        <authorList>
            <person name="Barbi F."/>
            <person name="Kohler A."/>
            <person name="Barry K."/>
            <person name="Baskaran P."/>
            <person name="Daum C."/>
            <person name="Fauchery L."/>
            <person name="Ihrmark K."/>
            <person name="Kuo A."/>
            <person name="LaButti K."/>
            <person name="Lipzen A."/>
            <person name="Morin E."/>
            <person name="Grigoriev I.V."/>
            <person name="Henrissat B."/>
            <person name="Lindahl B."/>
            <person name="Martin F."/>
        </authorList>
    </citation>
    <scope>NUCLEOTIDE SEQUENCE</scope>
    <source>
        <strain evidence="11">JB14</strain>
    </source>
</reference>
<proteinExistence type="inferred from homology"/>
<dbReference type="PANTHER" id="PTHR30521">
    <property type="entry name" value="DEFERROCHELATASE/PEROXIDASE"/>
    <property type="match status" value="1"/>
</dbReference>
<keyword evidence="12" id="KW-1185">Reference proteome</keyword>
<organism evidence="11 12">
    <name type="scientific">Gymnopus androsaceus JB14</name>
    <dbReference type="NCBI Taxonomy" id="1447944"/>
    <lineage>
        <taxon>Eukaryota</taxon>
        <taxon>Fungi</taxon>
        <taxon>Dikarya</taxon>
        <taxon>Basidiomycota</taxon>
        <taxon>Agaricomycotina</taxon>
        <taxon>Agaricomycetes</taxon>
        <taxon>Agaricomycetidae</taxon>
        <taxon>Agaricales</taxon>
        <taxon>Marasmiineae</taxon>
        <taxon>Omphalotaceae</taxon>
        <taxon>Gymnopus</taxon>
    </lineage>
</organism>
<dbReference type="InterPro" id="IPR048328">
    <property type="entry name" value="Dyp_perox_C"/>
</dbReference>
<dbReference type="PANTHER" id="PTHR30521:SF4">
    <property type="entry name" value="DEFERROCHELATASE"/>
    <property type="match status" value="1"/>
</dbReference>
<evidence type="ECO:0000259" key="9">
    <source>
        <dbReference type="Pfam" id="PF20628"/>
    </source>
</evidence>
<evidence type="ECO:0000256" key="8">
    <source>
        <dbReference type="ARBA" id="ARBA00025737"/>
    </source>
</evidence>
<dbReference type="GO" id="GO:0020037">
    <property type="term" value="F:heme binding"/>
    <property type="evidence" value="ECO:0007669"/>
    <property type="project" value="InterPro"/>
</dbReference>
<dbReference type="Pfam" id="PF21105">
    <property type="entry name" value="DyP_N"/>
    <property type="match status" value="1"/>
</dbReference>
<dbReference type="GO" id="GO:0046872">
    <property type="term" value="F:metal ion binding"/>
    <property type="evidence" value="ECO:0007669"/>
    <property type="project" value="UniProtKB-KW"/>
</dbReference>
<keyword evidence="7" id="KW-0408">Iron</keyword>
<dbReference type="Pfam" id="PF20628">
    <property type="entry name" value="Dyp_perox_C"/>
    <property type="match status" value="1"/>
</dbReference>
<protein>
    <submittedName>
        <fullName evidence="11">Dyp-type peroxidase</fullName>
    </submittedName>
</protein>
<evidence type="ECO:0000256" key="5">
    <source>
        <dbReference type="ARBA" id="ARBA00022729"/>
    </source>
</evidence>
<keyword evidence="5" id="KW-0732">Signal</keyword>
<dbReference type="SUPFAM" id="SSF54909">
    <property type="entry name" value="Dimeric alpha+beta barrel"/>
    <property type="match status" value="1"/>
</dbReference>
<evidence type="ECO:0000313" key="12">
    <source>
        <dbReference type="Proteomes" id="UP000799118"/>
    </source>
</evidence>
<dbReference type="OrthoDB" id="3207336at2759"/>
<dbReference type="InterPro" id="IPR049509">
    <property type="entry name" value="DyP_N"/>
</dbReference>
<evidence type="ECO:0000256" key="4">
    <source>
        <dbReference type="ARBA" id="ARBA00022723"/>
    </source>
</evidence>
<keyword evidence="3" id="KW-0349">Heme</keyword>